<name>A0A6B3SH69_9BURK</name>
<reference evidence="1 2" key="1">
    <citation type="submission" date="2020-02" db="EMBL/GenBank/DDBJ databases">
        <authorList>
            <person name="Kim M.K."/>
        </authorList>
    </citation>
    <scope>NUCLEOTIDE SEQUENCE [LARGE SCALE GENOMIC DNA]</scope>
    <source>
        <strain evidence="1 2">17J57-3</strain>
    </source>
</reference>
<evidence type="ECO:0000313" key="1">
    <source>
        <dbReference type="EMBL" id="NEX60217.1"/>
    </source>
</evidence>
<proteinExistence type="predicted"/>
<sequence length="101" mass="11535">MTLDYTTRESVIGTVVTLRHVRYSDFLKREFMATDLIVVIKPEHMPAFEQDFAIYRQLDEAQRAAFLARLSQASRYTGGWLSPAMLPQAQTGTLDLFSTEC</sequence>
<accession>A0A6B3SH69</accession>
<evidence type="ECO:0000313" key="2">
    <source>
        <dbReference type="Proteomes" id="UP000482155"/>
    </source>
</evidence>
<keyword evidence="2" id="KW-1185">Reference proteome</keyword>
<dbReference type="RefSeq" id="WP_163960709.1">
    <property type="nucleotide sequence ID" value="NZ_JAAIVB010000011.1"/>
</dbReference>
<gene>
    <name evidence="1" type="ORF">G3574_03915</name>
</gene>
<protein>
    <submittedName>
        <fullName evidence="1">Uncharacterized protein</fullName>
    </submittedName>
</protein>
<dbReference type="AlphaFoldDB" id="A0A6B3SH69"/>
<comment type="caution">
    <text evidence="1">The sequence shown here is derived from an EMBL/GenBank/DDBJ whole genome shotgun (WGS) entry which is preliminary data.</text>
</comment>
<dbReference type="EMBL" id="JAAIVB010000011">
    <property type="protein sequence ID" value="NEX60217.1"/>
    <property type="molecule type" value="Genomic_DNA"/>
</dbReference>
<organism evidence="1 2">
    <name type="scientific">Noviherbaspirillum galbum</name>
    <dbReference type="NCBI Taxonomy" id="2709383"/>
    <lineage>
        <taxon>Bacteria</taxon>
        <taxon>Pseudomonadati</taxon>
        <taxon>Pseudomonadota</taxon>
        <taxon>Betaproteobacteria</taxon>
        <taxon>Burkholderiales</taxon>
        <taxon>Oxalobacteraceae</taxon>
        <taxon>Noviherbaspirillum</taxon>
    </lineage>
</organism>
<dbReference type="Proteomes" id="UP000482155">
    <property type="component" value="Unassembled WGS sequence"/>
</dbReference>